<dbReference type="PANTHER" id="PTHR30055:SF235">
    <property type="entry name" value="TRANSCRIPTIONAL REGULATORY PROTEIN"/>
    <property type="match status" value="1"/>
</dbReference>
<dbReference type="Proteomes" id="UP001198151">
    <property type="component" value="Unassembled WGS sequence"/>
</dbReference>
<evidence type="ECO:0000256" key="3">
    <source>
        <dbReference type="SAM" id="Coils"/>
    </source>
</evidence>
<gene>
    <name evidence="5" type="ORF">LKD70_13350</name>
</gene>
<dbReference type="RefSeq" id="WP_227708462.1">
    <property type="nucleotide sequence ID" value="NZ_JAJEQX010000026.1"/>
</dbReference>
<feature type="coiled-coil region" evidence="3">
    <location>
        <begin position="62"/>
        <end position="89"/>
    </location>
</feature>
<dbReference type="PROSITE" id="PS50977">
    <property type="entry name" value="HTH_TETR_2"/>
    <property type="match status" value="1"/>
</dbReference>
<keyword evidence="3" id="KW-0175">Coiled coil</keyword>
<evidence type="ECO:0000256" key="1">
    <source>
        <dbReference type="ARBA" id="ARBA00023125"/>
    </source>
</evidence>
<dbReference type="SUPFAM" id="SSF46689">
    <property type="entry name" value="Homeodomain-like"/>
    <property type="match status" value="1"/>
</dbReference>
<dbReference type="InterPro" id="IPR050109">
    <property type="entry name" value="HTH-type_TetR-like_transc_reg"/>
</dbReference>
<dbReference type="InterPro" id="IPR009057">
    <property type="entry name" value="Homeodomain-like_sf"/>
</dbReference>
<dbReference type="InterPro" id="IPR001647">
    <property type="entry name" value="HTH_TetR"/>
</dbReference>
<dbReference type="Gene3D" id="1.10.357.10">
    <property type="entry name" value="Tetracycline Repressor, domain 2"/>
    <property type="match status" value="1"/>
</dbReference>
<accession>A0ABS8G380</accession>
<evidence type="ECO:0000313" key="6">
    <source>
        <dbReference type="Proteomes" id="UP001198151"/>
    </source>
</evidence>
<dbReference type="PANTHER" id="PTHR30055">
    <property type="entry name" value="HTH-TYPE TRANSCRIPTIONAL REGULATOR RUTR"/>
    <property type="match status" value="1"/>
</dbReference>
<keyword evidence="6" id="KW-1185">Reference proteome</keyword>
<evidence type="ECO:0000313" key="5">
    <source>
        <dbReference type="EMBL" id="MCC2255389.1"/>
    </source>
</evidence>
<proteinExistence type="predicted"/>
<reference evidence="5 6" key="1">
    <citation type="submission" date="2021-10" db="EMBL/GenBank/DDBJ databases">
        <title>Anaerobic single-cell dispensing facilitates the cultivation of human gut bacteria.</title>
        <authorList>
            <person name="Afrizal A."/>
        </authorList>
    </citation>
    <scope>NUCLEOTIDE SEQUENCE [LARGE SCALE GENOMIC DNA]</scope>
    <source>
        <strain evidence="5 6">CLA-AA-H200</strain>
    </source>
</reference>
<dbReference type="PRINTS" id="PR00455">
    <property type="entry name" value="HTHTETR"/>
</dbReference>
<sequence>MDIIDISFKENDTTPDRLLKATQALIAVYGYDATTTRMIANLAQVNLSAINFHFGNKENLVKEAVQRAADRLEKRYSALACEIRRFLKQQPVDKEQAWMYLDRFLTDRIRSAFDYKSSWINIGLADHESGLPESSKGIMAKTAVRTSEQVLAELIMALGTKQDPFQAALIARAIMAAIMSYSEKPLMNQYMQEFMGVDLSDPEKVEDVLHRYFMESIEAAVGTAQV</sequence>
<feature type="DNA-binding region" description="H-T-H motif" evidence="2">
    <location>
        <begin position="35"/>
        <end position="54"/>
    </location>
</feature>
<feature type="domain" description="HTH tetR-type" evidence="4">
    <location>
        <begin position="12"/>
        <end position="72"/>
    </location>
</feature>
<name>A0ABS8G380_9FIRM</name>
<organism evidence="5 6">
    <name type="scientific">Ruminococcus turbiniformis</name>
    <dbReference type="NCBI Taxonomy" id="2881258"/>
    <lineage>
        <taxon>Bacteria</taxon>
        <taxon>Bacillati</taxon>
        <taxon>Bacillota</taxon>
        <taxon>Clostridia</taxon>
        <taxon>Eubacteriales</taxon>
        <taxon>Oscillospiraceae</taxon>
        <taxon>Ruminococcus</taxon>
    </lineage>
</organism>
<protein>
    <submittedName>
        <fullName evidence="5">TetR family transcriptional regulator</fullName>
    </submittedName>
</protein>
<dbReference type="Pfam" id="PF00440">
    <property type="entry name" value="TetR_N"/>
    <property type="match status" value="1"/>
</dbReference>
<evidence type="ECO:0000259" key="4">
    <source>
        <dbReference type="PROSITE" id="PS50977"/>
    </source>
</evidence>
<keyword evidence="1 2" id="KW-0238">DNA-binding</keyword>
<dbReference type="EMBL" id="JAJEQX010000026">
    <property type="protein sequence ID" value="MCC2255389.1"/>
    <property type="molecule type" value="Genomic_DNA"/>
</dbReference>
<comment type="caution">
    <text evidence="5">The sequence shown here is derived from an EMBL/GenBank/DDBJ whole genome shotgun (WGS) entry which is preliminary data.</text>
</comment>
<evidence type="ECO:0000256" key="2">
    <source>
        <dbReference type="PROSITE-ProRule" id="PRU00335"/>
    </source>
</evidence>